<protein>
    <submittedName>
        <fullName evidence="2">NdhS</fullName>
    </submittedName>
</protein>
<dbReference type="AlphaFoldDB" id="A0A0F6PKD7"/>
<reference evidence="2" key="2">
    <citation type="journal article" date="2015" name="BMC Plant Biol.">
        <title>NDH expression marks major transitions in plant evolution and reveals coordinate intracellular gene loss.</title>
        <authorList>
            <person name="Ruhlman T.A."/>
            <person name="Chang W.J."/>
            <person name="Chen J.J."/>
            <person name="Huang Y.T."/>
            <person name="Chan M.T."/>
            <person name="Zhang J."/>
            <person name="Liao D.C."/>
            <person name="Blazier J.C."/>
            <person name="Jin X."/>
            <person name="Shih M.C."/>
            <person name="Jansen R.K."/>
            <person name="Lin C.S."/>
        </authorList>
    </citation>
    <scope>NUCLEOTIDE SEQUENCE</scope>
</reference>
<feature type="compositionally biased region" description="Basic and acidic residues" evidence="1">
    <location>
        <begin position="245"/>
        <end position="256"/>
    </location>
</feature>
<dbReference type="Pfam" id="PF11623">
    <property type="entry name" value="NdhS"/>
    <property type="match status" value="1"/>
</dbReference>
<reference evidence="2" key="1">
    <citation type="submission" date="2014-09" db="EMBL/GenBank/DDBJ databases">
        <authorList>
            <person name="Lin C.-S."/>
        </authorList>
    </citation>
    <scope>NUCLEOTIDE SEQUENCE</scope>
</reference>
<dbReference type="PANTHER" id="PTHR35494">
    <property type="entry name" value="NAD(P)H-QUINONE OXIDOREDUCTASE SUBUNIT S, CHLOROPLASTIC"/>
    <property type="match status" value="1"/>
</dbReference>
<dbReference type="GO" id="GO:0009767">
    <property type="term" value="P:photosynthetic electron transport chain"/>
    <property type="evidence" value="ECO:0007669"/>
    <property type="project" value="InterPro"/>
</dbReference>
<evidence type="ECO:0000256" key="1">
    <source>
        <dbReference type="SAM" id="MobiDB-lite"/>
    </source>
</evidence>
<feature type="region of interest" description="Disordered" evidence="1">
    <location>
        <begin position="234"/>
        <end position="256"/>
    </location>
</feature>
<dbReference type="Gene3D" id="2.30.30.140">
    <property type="match status" value="1"/>
</dbReference>
<gene>
    <name evidence="2" type="primary">NdhS</name>
</gene>
<accession>A0A0F6PKD7</accession>
<name>A0A0F6PKD7_9ASPA</name>
<proteinExistence type="evidence at transcript level"/>
<evidence type="ECO:0000313" key="2">
    <source>
        <dbReference type="EMBL" id="AJS13483.1"/>
    </source>
</evidence>
<dbReference type="PANTHER" id="PTHR35494:SF1">
    <property type="entry name" value="NAD(P)H-QUINONE OXIDOREDUCTASE SUBUNIT S, CHLOROPLASTIC"/>
    <property type="match status" value="1"/>
</dbReference>
<dbReference type="InterPro" id="IPR021659">
    <property type="entry name" value="NdhS"/>
</dbReference>
<dbReference type="EMBL" id="KM668509">
    <property type="protein sequence ID" value="AJS13483.1"/>
    <property type="molecule type" value="mRNA"/>
</dbReference>
<sequence length="256" mass="28851">MPCRDRIRLFPFPIHTTKSHITKRCKYLQRDHQEKSMATSSIPPNFDSIRNPKLRNNNSHLRKSPLFLHLSSRSTFIMIPSANFNFFEMMGGRGICNGEKGLAKELETKPESLPQTYSTDPVTDPLILSLSDIGGENSFDKELMGLTGGFPGGEKGIQRFLEKNPSPIKNNGGVDEVLGFLPGMTVIVKNRENPFYMYCGIVKSISDGKVGVIFEGGNWDEIFSFKIHELERREEESPMVNSESAIHESHVDRNSE</sequence>
<organism evidence="2">
    <name type="scientific">Erycina pusilla</name>
    <dbReference type="NCBI Taxonomy" id="154679"/>
    <lineage>
        <taxon>Eukaryota</taxon>
        <taxon>Viridiplantae</taxon>
        <taxon>Streptophyta</taxon>
        <taxon>Embryophyta</taxon>
        <taxon>Tracheophyta</taxon>
        <taxon>Spermatophyta</taxon>
        <taxon>Magnoliopsida</taxon>
        <taxon>Liliopsida</taxon>
        <taxon>Asparagales</taxon>
        <taxon>Orchidaceae</taxon>
        <taxon>Epidendroideae</taxon>
        <taxon>Cymbidieae</taxon>
        <taxon>Oncidiinae</taxon>
        <taxon>Erycina</taxon>
    </lineage>
</organism>